<organism evidence="1 2">
    <name type="scientific">Caerostris darwini</name>
    <dbReference type="NCBI Taxonomy" id="1538125"/>
    <lineage>
        <taxon>Eukaryota</taxon>
        <taxon>Metazoa</taxon>
        <taxon>Ecdysozoa</taxon>
        <taxon>Arthropoda</taxon>
        <taxon>Chelicerata</taxon>
        <taxon>Arachnida</taxon>
        <taxon>Araneae</taxon>
        <taxon>Araneomorphae</taxon>
        <taxon>Entelegynae</taxon>
        <taxon>Araneoidea</taxon>
        <taxon>Araneidae</taxon>
        <taxon>Caerostris</taxon>
    </lineage>
</organism>
<name>A0AAV4U143_9ARAC</name>
<protein>
    <submittedName>
        <fullName evidence="1">Uncharacterized protein</fullName>
    </submittedName>
</protein>
<sequence>MRKDAGVRGGPEMTRCEPRHYPSDNFKRHLFLCATMGCLKIHCEQHKLAGDGAASLAQPMELKENHGKLLLRSLAMRKIAHYVTFSKLFHE</sequence>
<dbReference type="EMBL" id="BPLQ01010550">
    <property type="protein sequence ID" value="GIY51501.1"/>
    <property type="molecule type" value="Genomic_DNA"/>
</dbReference>
<keyword evidence="2" id="KW-1185">Reference proteome</keyword>
<reference evidence="1 2" key="1">
    <citation type="submission" date="2021-06" db="EMBL/GenBank/DDBJ databases">
        <title>Caerostris darwini draft genome.</title>
        <authorList>
            <person name="Kono N."/>
            <person name="Arakawa K."/>
        </authorList>
    </citation>
    <scope>NUCLEOTIDE SEQUENCE [LARGE SCALE GENOMIC DNA]</scope>
</reference>
<comment type="caution">
    <text evidence="1">The sequence shown here is derived from an EMBL/GenBank/DDBJ whole genome shotgun (WGS) entry which is preliminary data.</text>
</comment>
<accession>A0AAV4U143</accession>
<dbReference type="AlphaFoldDB" id="A0AAV4U143"/>
<evidence type="ECO:0000313" key="2">
    <source>
        <dbReference type="Proteomes" id="UP001054837"/>
    </source>
</evidence>
<dbReference type="Proteomes" id="UP001054837">
    <property type="component" value="Unassembled WGS sequence"/>
</dbReference>
<evidence type="ECO:0000313" key="1">
    <source>
        <dbReference type="EMBL" id="GIY51501.1"/>
    </source>
</evidence>
<gene>
    <name evidence="1" type="ORF">CDAR_46111</name>
</gene>
<proteinExistence type="predicted"/>